<organism evidence="1 2">
    <name type="scientific">Luteimonas viscosa</name>
    <dbReference type="NCBI Taxonomy" id="1132694"/>
    <lineage>
        <taxon>Bacteria</taxon>
        <taxon>Pseudomonadati</taxon>
        <taxon>Pseudomonadota</taxon>
        <taxon>Gammaproteobacteria</taxon>
        <taxon>Lysobacterales</taxon>
        <taxon>Lysobacteraceae</taxon>
        <taxon>Luteimonas</taxon>
    </lineage>
</organism>
<dbReference type="RefSeq" id="WP_149101862.1">
    <property type="nucleotide sequence ID" value="NZ_VTFT01000001.1"/>
</dbReference>
<comment type="caution">
    <text evidence="1">The sequence shown here is derived from an EMBL/GenBank/DDBJ whole genome shotgun (WGS) entry which is preliminary data.</text>
</comment>
<evidence type="ECO:0000313" key="2">
    <source>
        <dbReference type="Proteomes" id="UP000324973"/>
    </source>
</evidence>
<sequence>MNIEQIPLALALAVALAGLGSGCARDPDPAEAADTGAVAQVAHADAAAQVAANDHAERQDPEHADAVAIAGRDVAVADHHVPWAPDAPLIEGMSRVRAALAGLEHDGPAPPGKATVVARAADVDAAIGYMFENCALAPEPDAALHAILARLMAGTRALRGDPADFAPVFDMEAAVGNYEQLFEDPNAGDDAASGDDGPS</sequence>
<keyword evidence="2" id="KW-1185">Reference proteome</keyword>
<name>A0A5D4XQT6_9GAMM</name>
<evidence type="ECO:0008006" key="3">
    <source>
        <dbReference type="Google" id="ProtNLM"/>
    </source>
</evidence>
<dbReference type="EMBL" id="VTFT01000001">
    <property type="protein sequence ID" value="TYT25312.1"/>
    <property type="molecule type" value="Genomic_DNA"/>
</dbReference>
<reference evidence="1 2" key="1">
    <citation type="submission" date="2019-08" db="EMBL/GenBank/DDBJ databases">
        <title>Luteimonas viscosus sp. nov., isolated from soil of a sunflower field.</title>
        <authorList>
            <person name="Jianli Z."/>
            <person name="Ying Z."/>
        </authorList>
    </citation>
    <scope>NUCLEOTIDE SEQUENCE [LARGE SCALE GENOMIC DNA]</scope>
    <source>
        <strain evidence="1 2">XBU10</strain>
    </source>
</reference>
<dbReference type="AlphaFoldDB" id="A0A5D4XQT6"/>
<proteinExistence type="predicted"/>
<dbReference type="OrthoDB" id="6933865at2"/>
<protein>
    <recommendedName>
        <fullName evidence="3">DnrO protein</fullName>
    </recommendedName>
</protein>
<dbReference type="Proteomes" id="UP000324973">
    <property type="component" value="Unassembled WGS sequence"/>
</dbReference>
<gene>
    <name evidence="1" type="ORF">FZO89_02965</name>
</gene>
<evidence type="ECO:0000313" key="1">
    <source>
        <dbReference type="EMBL" id="TYT25312.1"/>
    </source>
</evidence>
<accession>A0A5D4XQT6</accession>